<proteinExistence type="predicted"/>
<sequence length="224" mass="24661">MTYSVPPTRREAIVRQLRKEIVTGGLAPGTVIKDAELAARLGVSITPVREAIAQLVAEGLVDVAPNRVRRVAVVTTKNAVELLDVMGVLACAGVEWGIDNLTDDHLDRLRTRLAEFEEGLARKDLMLASVAGADFSTIMIMASGNRELQTHVDLTVTRSQRILALGYDDRMWTVWVQGYRAVLALLERDDRAGAVERYRDIYRQCRELLAETGTDAGVDADEAD</sequence>
<dbReference type="PROSITE" id="PS50949">
    <property type="entry name" value="HTH_GNTR"/>
    <property type="match status" value="1"/>
</dbReference>
<dbReference type="Proteomes" id="UP000199614">
    <property type="component" value="Unassembled WGS sequence"/>
</dbReference>
<dbReference type="CDD" id="cd07377">
    <property type="entry name" value="WHTH_GntR"/>
    <property type="match status" value="1"/>
</dbReference>
<dbReference type="SMART" id="SM00345">
    <property type="entry name" value="HTH_GNTR"/>
    <property type="match status" value="1"/>
</dbReference>
<dbReference type="PANTHER" id="PTHR43537:SF24">
    <property type="entry name" value="GLUCONATE OPERON TRANSCRIPTIONAL REPRESSOR"/>
    <property type="match status" value="1"/>
</dbReference>
<dbReference type="Gene3D" id="1.20.120.530">
    <property type="entry name" value="GntR ligand-binding domain-like"/>
    <property type="match status" value="1"/>
</dbReference>
<keyword evidence="6" id="KW-1185">Reference proteome</keyword>
<dbReference type="InterPro" id="IPR036388">
    <property type="entry name" value="WH-like_DNA-bd_sf"/>
</dbReference>
<keyword evidence="2 5" id="KW-0238">DNA-binding</keyword>
<dbReference type="Pfam" id="PF07729">
    <property type="entry name" value="FCD"/>
    <property type="match status" value="1"/>
</dbReference>
<dbReference type="SMART" id="SM00895">
    <property type="entry name" value="FCD"/>
    <property type="match status" value="1"/>
</dbReference>
<dbReference type="STRING" id="260086.SAMN05216207_101430"/>
<dbReference type="RefSeq" id="WP_218162782.1">
    <property type="nucleotide sequence ID" value="NZ_FOUY01000014.1"/>
</dbReference>
<dbReference type="InterPro" id="IPR000524">
    <property type="entry name" value="Tscrpt_reg_HTH_GntR"/>
</dbReference>
<feature type="domain" description="HTH gntR-type" evidence="4">
    <location>
        <begin position="7"/>
        <end position="77"/>
    </location>
</feature>
<dbReference type="InterPro" id="IPR008920">
    <property type="entry name" value="TF_FadR/GntR_C"/>
</dbReference>
<dbReference type="Gene3D" id="1.10.10.10">
    <property type="entry name" value="Winged helix-like DNA-binding domain superfamily/Winged helix DNA-binding domain"/>
    <property type="match status" value="1"/>
</dbReference>
<evidence type="ECO:0000313" key="6">
    <source>
        <dbReference type="Proteomes" id="UP000199614"/>
    </source>
</evidence>
<dbReference type="GO" id="GO:0003677">
    <property type="term" value="F:DNA binding"/>
    <property type="evidence" value="ECO:0007669"/>
    <property type="project" value="UniProtKB-KW"/>
</dbReference>
<dbReference type="EMBL" id="FOUY01000014">
    <property type="protein sequence ID" value="SFN42636.1"/>
    <property type="molecule type" value="Genomic_DNA"/>
</dbReference>
<evidence type="ECO:0000256" key="2">
    <source>
        <dbReference type="ARBA" id="ARBA00023125"/>
    </source>
</evidence>
<accession>A0A1I4YX49</accession>
<dbReference type="SUPFAM" id="SSF48008">
    <property type="entry name" value="GntR ligand-binding domain-like"/>
    <property type="match status" value="1"/>
</dbReference>
<evidence type="ECO:0000259" key="4">
    <source>
        <dbReference type="PROSITE" id="PS50949"/>
    </source>
</evidence>
<dbReference type="GO" id="GO:0003700">
    <property type="term" value="F:DNA-binding transcription factor activity"/>
    <property type="evidence" value="ECO:0007669"/>
    <property type="project" value="InterPro"/>
</dbReference>
<keyword evidence="3" id="KW-0804">Transcription</keyword>
<dbReference type="Pfam" id="PF00392">
    <property type="entry name" value="GntR"/>
    <property type="match status" value="1"/>
</dbReference>
<dbReference type="InterPro" id="IPR036390">
    <property type="entry name" value="WH_DNA-bd_sf"/>
</dbReference>
<dbReference type="SUPFAM" id="SSF46785">
    <property type="entry name" value="Winged helix' DNA-binding domain"/>
    <property type="match status" value="1"/>
</dbReference>
<dbReference type="PANTHER" id="PTHR43537">
    <property type="entry name" value="TRANSCRIPTIONAL REGULATOR, GNTR FAMILY"/>
    <property type="match status" value="1"/>
</dbReference>
<organism evidence="5 6">
    <name type="scientific">Pseudonocardia ammonioxydans</name>
    <dbReference type="NCBI Taxonomy" id="260086"/>
    <lineage>
        <taxon>Bacteria</taxon>
        <taxon>Bacillati</taxon>
        <taxon>Actinomycetota</taxon>
        <taxon>Actinomycetes</taxon>
        <taxon>Pseudonocardiales</taxon>
        <taxon>Pseudonocardiaceae</taxon>
        <taxon>Pseudonocardia</taxon>
    </lineage>
</organism>
<gene>
    <name evidence="5" type="ORF">SAMN05216207_101430</name>
</gene>
<reference evidence="5 6" key="1">
    <citation type="submission" date="2016-10" db="EMBL/GenBank/DDBJ databases">
        <authorList>
            <person name="de Groot N.N."/>
        </authorList>
    </citation>
    <scope>NUCLEOTIDE SEQUENCE [LARGE SCALE GENOMIC DNA]</scope>
    <source>
        <strain evidence="5 6">CGMCC 4.1877</strain>
    </source>
</reference>
<evidence type="ECO:0000313" key="5">
    <source>
        <dbReference type="EMBL" id="SFN42636.1"/>
    </source>
</evidence>
<name>A0A1I4YX49_PSUAM</name>
<dbReference type="InterPro" id="IPR011711">
    <property type="entry name" value="GntR_C"/>
</dbReference>
<dbReference type="AlphaFoldDB" id="A0A1I4YX49"/>
<protein>
    <submittedName>
        <fullName evidence="5">DNA-binding transcriptional regulator, GntR family</fullName>
    </submittedName>
</protein>
<evidence type="ECO:0000256" key="3">
    <source>
        <dbReference type="ARBA" id="ARBA00023163"/>
    </source>
</evidence>
<keyword evidence="1" id="KW-0805">Transcription regulation</keyword>
<evidence type="ECO:0000256" key="1">
    <source>
        <dbReference type="ARBA" id="ARBA00023015"/>
    </source>
</evidence>